<dbReference type="AlphaFoldDB" id="A0A5M8QEG3"/>
<dbReference type="Gene3D" id="1.20.120.450">
    <property type="entry name" value="dinb family like domain"/>
    <property type="match status" value="1"/>
</dbReference>
<dbReference type="SUPFAM" id="SSF109854">
    <property type="entry name" value="DinB/YfiT-like putative metalloenzymes"/>
    <property type="match status" value="1"/>
</dbReference>
<evidence type="ECO:0000313" key="4">
    <source>
        <dbReference type="Proteomes" id="UP000323866"/>
    </source>
</evidence>
<dbReference type="EMBL" id="VKKZ01000020">
    <property type="protein sequence ID" value="KAA6434427.1"/>
    <property type="molecule type" value="Genomic_DNA"/>
</dbReference>
<reference evidence="2 4" key="1">
    <citation type="submission" date="2019-07" db="EMBL/GenBank/DDBJ databases">
        <authorList>
            <person name="Qu J.-H."/>
        </authorList>
    </citation>
    <scope>NUCLEOTIDE SEQUENCE [LARGE SCALE GENOMIC DNA]</scope>
    <source>
        <strain evidence="2 4">MDT1-10-3</strain>
    </source>
</reference>
<reference evidence="2 4" key="2">
    <citation type="submission" date="2019-09" db="EMBL/GenBank/DDBJ databases">
        <title>A bacterium isolated from glacier soil.</title>
        <authorList>
            <person name="Liu Q."/>
        </authorList>
    </citation>
    <scope>NUCLEOTIDE SEQUENCE [LARGE SCALE GENOMIC DNA]</scope>
    <source>
        <strain evidence="2 4">MDT1-10-3</strain>
    </source>
</reference>
<organism evidence="2 4">
    <name type="scientific">Rufibacter glacialis</name>
    <dbReference type="NCBI Taxonomy" id="1259555"/>
    <lineage>
        <taxon>Bacteria</taxon>
        <taxon>Pseudomonadati</taxon>
        <taxon>Bacteroidota</taxon>
        <taxon>Cytophagia</taxon>
        <taxon>Cytophagales</taxon>
        <taxon>Hymenobacteraceae</taxon>
        <taxon>Rufibacter</taxon>
    </lineage>
</organism>
<protein>
    <submittedName>
        <fullName evidence="2">DinB family protein</fullName>
    </submittedName>
</protein>
<name>A0A5M8QEG3_9BACT</name>
<dbReference type="Proteomes" id="UP000323866">
    <property type="component" value="Unassembled WGS sequence"/>
</dbReference>
<evidence type="ECO:0000259" key="1">
    <source>
        <dbReference type="Pfam" id="PF12867"/>
    </source>
</evidence>
<evidence type="ECO:0000313" key="3">
    <source>
        <dbReference type="EMBL" id="MFA1770334.1"/>
    </source>
</evidence>
<gene>
    <name evidence="3" type="ORF">ACD591_03450</name>
    <name evidence="2" type="ORF">FOE74_09525</name>
</gene>
<reference evidence="3 5" key="3">
    <citation type="submission" date="2024-08" db="EMBL/GenBank/DDBJ databases">
        <authorList>
            <person name="Wei W."/>
        </authorList>
    </citation>
    <scope>NUCLEOTIDE SEQUENCE [LARGE SCALE GENOMIC DNA]</scope>
    <source>
        <strain evidence="3 5">XU2</strain>
    </source>
</reference>
<proteinExistence type="predicted"/>
<accession>A0A5M8QEG3</accession>
<dbReference type="EMBL" id="JBGOGF010000002">
    <property type="protein sequence ID" value="MFA1770334.1"/>
    <property type="molecule type" value="Genomic_DNA"/>
</dbReference>
<dbReference type="Proteomes" id="UP001570846">
    <property type="component" value="Unassembled WGS sequence"/>
</dbReference>
<evidence type="ECO:0000313" key="5">
    <source>
        <dbReference type="Proteomes" id="UP001570846"/>
    </source>
</evidence>
<feature type="domain" description="DinB-like" evidence="1">
    <location>
        <begin position="29"/>
        <end position="161"/>
    </location>
</feature>
<dbReference type="Pfam" id="PF12867">
    <property type="entry name" value="DinB_2"/>
    <property type="match status" value="1"/>
</dbReference>
<comment type="caution">
    <text evidence="2">The sequence shown here is derived from an EMBL/GenBank/DDBJ whole genome shotgun (WGS) entry which is preliminary data.</text>
</comment>
<dbReference type="OrthoDB" id="1439983at2"/>
<evidence type="ECO:0000313" key="2">
    <source>
        <dbReference type="EMBL" id="KAA6434427.1"/>
    </source>
</evidence>
<dbReference type="InterPro" id="IPR034660">
    <property type="entry name" value="DinB/YfiT-like"/>
</dbReference>
<dbReference type="RefSeq" id="WP_149098370.1">
    <property type="nucleotide sequence ID" value="NZ_BMMG01000003.1"/>
</dbReference>
<keyword evidence="5" id="KW-1185">Reference proteome</keyword>
<dbReference type="InterPro" id="IPR024775">
    <property type="entry name" value="DinB-like"/>
</dbReference>
<sequence>MEKQQQPEVWLRGPVPAIPPLLQPVAHALLQAREEVQRHLARFPEHLLWERPANLASVGFHLQHLTGVLDRLFTYAQGEQLFPQALAYLKAEGVAPGPETTVQTLVVAFHRQVDQALEQLKATREQTLLETRGVGRAQIPSTVLGLLFHAAEHTQRHVGQLLVTARILEAGMGIPETNENQP</sequence>